<dbReference type="EMBL" id="CAJVQB010000311">
    <property type="protein sequence ID" value="CAG8481280.1"/>
    <property type="molecule type" value="Genomic_DNA"/>
</dbReference>
<evidence type="ECO:0000313" key="2">
    <source>
        <dbReference type="Proteomes" id="UP000789901"/>
    </source>
</evidence>
<protein>
    <submittedName>
        <fullName evidence="1">28386_t:CDS:1</fullName>
    </submittedName>
</protein>
<name>A0ABM8VYT7_GIGMA</name>
<comment type="caution">
    <text evidence="1">The sequence shown here is derived from an EMBL/GenBank/DDBJ whole genome shotgun (WGS) entry which is preliminary data.</text>
</comment>
<accession>A0ABM8VYT7</accession>
<keyword evidence="2" id="KW-1185">Reference proteome</keyword>
<proteinExistence type="predicted"/>
<evidence type="ECO:0000313" key="1">
    <source>
        <dbReference type="EMBL" id="CAG8481280.1"/>
    </source>
</evidence>
<organism evidence="1 2">
    <name type="scientific">Gigaspora margarita</name>
    <dbReference type="NCBI Taxonomy" id="4874"/>
    <lineage>
        <taxon>Eukaryota</taxon>
        <taxon>Fungi</taxon>
        <taxon>Fungi incertae sedis</taxon>
        <taxon>Mucoromycota</taxon>
        <taxon>Glomeromycotina</taxon>
        <taxon>Glomeromycetes</taxon>
        <taxon>Diversisporales</taxon>
        <taxon>Gigasporaceae</taxon>
        <taxon>Gigaspora</taxon>
    </lineage>
</organism>
<gene>
    <name evidence="1" type="ORF">GMARGA_LOCUS1250</name>
</gene>
<reference evidence="1 2" key="1">
    <citation type="submission" date="2021-06" db="EMBL/GenBank/DDBJ databases">
        <authorList>
            <person name="Kallberg Y."/>
            <person name="Tangrot J."/>
            <person name="Rosling A."/>
        </authorList>
    </citation>
    <scope>NUCLEOTIDE SEQUENCE [LARGE SCALE GENOMIC DNA]</scope>
    <source>
        <strain evidence="1 2">120-4 pot B 10/14</strain>
    </source>
</reference>
<feature type="non-terminal residue" evidence="1">
    <location>
        <position position="1"/>
    </location>
</feature>
<dbReference type="Proteomes" id="UP000789901">
    <property type="component" value="Unassembled WGS sequence"/>
</dbReference>
<sequence>RDNLLRVFINKLKDPDHSNAVFKGLYYFLFSFSDSLKKGLQRASSYGYMKDSQNINKLLGQILPFLNDYLLITADSMDNFLKEIGQVRADAQSLKRGMKTV</sequence>